<evidence type="ECO:0000313" key="1">
    <source>
        <dbReference type="EMBL" id="NLR80209.1"/>
    </source>
</evidence>
<dbReference type="Proteomes" id="UP000552864">
    <property type="component" value="Unassembled WGS sequence"/>
</dbReference>
<sequence length="886" mass="99775">MIAAYENSTFGRLWRITRMIVIPVILGMLSLTVPQKALAIGPEPEPVFYETSVFVVVQGIGGAEISAVINNDSAYLSVTDLFNFLKIKNIATPHMDSVYGFFITEKAPFLIDKKNGVIRYGEKLTPLNKNDMVGTETSIYLSTGCLSTVFGLTCQFSFRSLSVKLETRQELPAIREMRQEMMRKNISRLKGELKADTIIGPRHPMFSIGTADWSVIATQRPETKANDTWVNLALGGMVLGGETNVSLNYNNYAQSQLPFSHDTLSAVKPFDQRQQYYRWRYVNNDNSLLRQVIAGKIFVPSIASIFDPIVGVQFTNSPTSYRRSYGSYTLSNYTDPGWTVELYVNNALVDYTTADAAGFYTFQVPLVYGNSIVKLRFYGPWGEERSREENISIPFNFLPLHEFEYTASAGVVEDGNNSFFSRLQMNYGASRKLTLGGGVEYLSSITKGKLMPFVMASLRMTPNLLLSTDYTYGVRGRGILTYRMPSNLQFELYYTRYKKGQQAIIYNYVEERKFIISKPFITKGFSFYNRLTLNQIIMPDTRYTTAEWLISGAVARVGVNLSTYAIFLKPEPAFIYSNLALTFRLPGAIIATPQLQYQYNTNSVMAMRCELGKYLFRHGYVNVSYEHNYKSDITNVGVGLRYDFAFSQIGFAAWKGTNMSTLVESARGSLIYDDKTRSVGFSNRTSIGTGGVVLVPFLDLNGNDRRDPGEPKAYGLKVNCNAGRILQNLHDTTIRIVNLDPYEYYFIELAKNSFENVAWQIKKPAISVAIDPNQMKLIEVPISIMGEVSGKLLLEGQDSQNGMGRLTVSFYKNDTTLVARTQTESDGYFDYMGLPPGAYTARIDAVQLQKQGMKADVVKLPFNIRFRMEGDVVEGLNFRVRKVVTE</sequence>
<evidence type="ECO:0000313" key="2">
    <source>
        <dbReference type="Proteomes" id="UP000552864"/>
    </source>
</evidence>
<comment type="caution">
    <text evidence="1">The sequence shown here is derived from an EMBL/GenBank/DDBJ whole genome shotgun (WGS) entry which is preliminary data.</text>
</comment>
<proteinExistence type="predicted"/>
<dbReference type="AlphaFoldDB" id="A0A847SS67"/>
<dbReference type="Gene3D" id="2.60.40.1120">
    <property type="entry name" value="Carboxypeptidase-like, regulatory domain"/>
    <property type="match status" value="1"/>
</dbReference>
<dbReference type="RefSeq" id="WP_168739877.1">
    <property type="nucleotide sequence ID" value="NZ_JABAHZ010000003.1"/>
</dbReference>
<dbReference type="EMBL" id="JABAHZ010000003">
    <property type="protein sequence ID" value="NLR80209.1"/>
    <property type="molecule type" value="Genomic_DNA"/>
</dbReference>
<keyword evidence="2" id="KW-1185">Reference proteome</keyword>
<evidence type="ECO:0008006" key="3">
    <source>
        <dbReference type="Google" id="ProtNLM"/>
    </source>
</evidence>
<accession>A0A847SS67</accession>
<protein>
    <recommendedName>
        <fullName evidence="3">Carboxypeptidase regulatory-like domain-containing protein</fullName>
    </recommendedName>
</protein>
<name>A0A847SS67_9BACT</name>
<organism evidence="1 2">
    <name type="scientific">Chitinophaga eiseniae</name>
    <dbReference type="NCBI Taxonomy" id="634771"/>
    <lineage>
        <taxon>Bacteria</taxon>
        <taxon>Pseudomonadati</taxon>
        <taxon>Bacteroidota</taxon>
        <taxon>Chitinophagia</taxon>
        <taxon>Chitinophagales</taxon>
        <taxon>Chitinophagaceae</taxon>
        <taxon>Chitinophaga</taxon>
    </lineage>
</organism>
<reference evidence="1 2" key="1">
    <citation type="submission" date="2020-04" db="EMBL/GenBank/DDBJ databases">
        <authorList>
            <person name="Yin C."/>
        </authorList>
    </citation>
    <scope>NUCLEOTIDE SEQUENCE [LARGE SCALE GENOMIC DNA]</scope>
    <source>
        <strain evidence="1 2">Ak56</strain>
    </source>
</reference>
<gene>
    <name evidence="1" type="ORF">HGH91_16380</name>
</gene>